<dbReference type="AlphaFoldDB" id="A0AAD9PA82"/>
<keyword evidence="2" id="KW-1185">Reference proteome</keyword>
<gene>
    <name evidence="1" type="ORF">NP493_64g06010</name>
</gene>
<dbReference type="EMBL" id="JAODUO010000064">
    <property type="protein sequence ID" value="KAK2190972.1"/>
    <property type="molecule type" value="Genomic_DNA"/>
</dbReference>
<dbReference type="Proteomes" id="UP001209878">
    <property type="component" value="Unassembled WGS sequence"/>
</dbReference>
<organism evidence="1 2">
    <name type="scientific">Ridgeia piscesae</name>
    <name type="common">Tubeworm</name>
    <dbReference type="NCBI Taxonomy" id="27915"/>
    <lineage>
        <taxon>Eukaryota</taxon>
        <taxon>Metazoa</taxon>
        <taxon>Spiralia</taxon>
        <taxon>Lophotrochozoa</taxon>
        <taxon>Annelida</taxon>
        <taxon>Polychaeta</taxon>
        <taxon>Sedentaria</taxon>
        <taxon>Canalipalpata</taxon>
        <taxon>Sabellida</taxon>
        <taxon>Siboglinidae</taxon>
        <taxon>Ridgeia</taxon>
    </lineage>
</organism>
<name>A0AAD9PA82_RIDPI</name>
<sequence length="151" mass="17191">MFYRELPSGQRICLRVAPVQDRDKGAGAGAASLRLLAVIYWDRQTPLPAWDTRTQTGHGTVSVSVRDRLSRVYETVHQSKRLSQSVYETVSVSLRDSLSLRDRFSQSKRLSQSVYEDRFSQSKRLSQSVYETVSVSLRDCLSQSTRPFQSV</sequence>
<reference evidence="1" key="1">
    <citation type="journal article" date="2023" name="Mol. Biol. Evol.">
        <title>Third-Generation Sequencing Reveals the Adaptive Role of the Epigenome in Three Deep-Sea Polychaetes.</title>
        <authorList>
            <person name="Perez M."/>
            <person name="Aroh O."/>
            <person name="Sun Y."/>
            <person name="Lan Y."/>
            <person name="Juniper S.K."/>
            <person name="Young C.R."/>
            <person name="Angers B."/>
            <person name="Qian P.Y."/>
        </authorList>
    </citation>
    <scope>NUCLEOTIDE SEQUENCE</scope>
    <source>
        <strain evidence="1">R07B-5</strain>
    </source>
</reference>
<comment type="caution">
    <text evidence="1">The sequence shown here is derived from an EMBL/GenBank/DDBJ whole genome shotgun (WGS) entry which is preliminary data.</text>
</comment>
<evidence type="ECO:0000313" key="2">
    <source>
        <dbReference type="Proteomes" id="UP001209878"/>
    </source>
</evidence>
<proteinExistence type="predicted"/>
<accession>A0AAD9PA82</accession>
<evidence type="ECO:0000313" key="1">
    <source>
        <dbReference type="EMBL" id="KAK2190972.1"/>
    </source>
</evidence>
<protein>
    <submittedName>
        <fullName evidence="1">Uncharacterized protein</fullName>
    </submittedName>
</protein>